<comment type="caution">
    <text evidence="1">The sequence shown here is derived from an EMBL/GenBank/DDBJ whole genome shotgun (WGS) entry which is preliminary data.</text>
</comment>
<protein>
    <submittedName>
        <fullName evidence="1">Uncharacterized protein</fullName>
    </submittedName>
</protein>
<accession>A0A1E5L1X6</accession>
<evidence type="ECO:0000313" key="1">
    <source>
        <dbReference type="EMBL" id="OEH84120.1"/>
    </source>
</evidence>
<dbReference type="RefSeq" id="WP_069697127.1">
    <property type="nucleotide sequence ID" value="NZ_JAGGMA010000003.1"/>
</dbReference>
<name>A0A1E5L1X6_9ENTE</name>
<organism evidence="1 2">
    <name type="scientific">Enterococcus rivorum</name>
    <dbReference type="NCBI Taxonomy" id="762845"/>
    <lineage>
        <taxon>Bacteria</taxon>
        <taxon>Bacillati</taxon>
        <taxon>Bacillota</taxon>
        <taxon>Bacilli</taxon>
        <taxon>Lactobacillales</taxon>
        <taxon>Enterococcaceae</taxon>
        <taxon>Enterococcus</taxon>
    </lineage>
</organism>
<proteinExistence type="predicted"/>
<dbReference type="Proteomes" id="UP000095256">
    <property type="component" value="Unassembled WGS sequence"/>
</dbReference>
<sequence>MEYTVKLENQKKIILFPDERFIGLQEVLNTISLYSITLDDILEKIDLVDSGIEEQAEIGTERAIFVIKKTGVEIYDLFEGLVDDSDVFPSINISITDLKKVIKDYINFEV</sequence>
<dbReference type="AlphaFoldDB" id="A0A1E5L1X6"/>
<dbReference type="STRING" id="762845.BCR26_01225"/>
<evidence type="ECO:0000313" key="2">
    <source>
        <dbReference type="Proteomes" id="UP000095256"/>
    </source>
</evidence>
<dbReference type="EMBL" id="MIEK01000001">
    <property type="protein sequence ID" value="OEH84120.1"/>
    <property type="molecule type" value="Genomic_DNA"/>
</dbReference>
<gene>
    <name evidence="1" type="ORF">BCR26_01225</name>
</gene>
<keyword evidence="2" id="KW-1185">Reference proteome</keyword>
<dbReference type="OrthoDB" id="2882689at2"/>
<reference evidence="1 2" key="1">
    <citation type="submission" date="2016-09" db="EMBL/GenBank/DDBJ databases">
        <authorList>
            <person name="Capua I."/>
            <person name="De Benedictis P."/>
            <person name="Joannis T."/>
            <person name="Lombin L.H."/>
            <person name="Cattoli G."/>
        </authorList>
    </citation>
    <scope>NUCLEOTIDE SEQUENCE [LARGE SCALE GENOMIC DNA]</scope>
    <source>
        <strain evidence="1 2">LMG 25899</strain>
    </source>
</reference>